<dbReference type="Proteomes" id="UP001362999">
    <property type="component" value="Unassembled WGS sequence"/>
</dbReference>
<proteinExistence type="predicted"/>
<keyword evidence="1" id="KW-0732">Signal</keyword>
<feature type="signal peptide" evidence="1">
    <location>
        <begin position="1"/>
        <end position="27"/>
    </location>
</feature>
<dbReference type="EMBL" id="JAWWNJ010000012">
    <property type="protein sequence ID" value="KAK7043566.1"/>
    <property type="molecule type" value="Genomic_DNA"/>
</dbReference>
<protein>
    <submittedName>
        <fullName evidence="2">Uncharacterized protein</fullName>
    </submittedName>
</protein>
<evidence type="ECO:0000313" key="2">
    <source>
        <dbReference type="EMBL" id="KAK7043566.1"/>
    </source>
</evidence>
<gene>
    <name evidence="2" type="ORF">R3P38DRAFT_2767609</name>
</gene>
<sequence length="176" mass="18654">MVASMAPLAHLFGLLYLLWQPWHGAMGAVGTCHAHTVSVGMGGTLDHTKLCGGEQWDSAGAIAAGEIEAAMTVTGLQWTAGQGARGPVAGKRMTITFAAAQCGDAGANLQTANKNELEKLIRKGGSESYGMHGAVEKNTYALVYERWVVDCGIRSDRVAPATEAMMQHRGFPRLRI</sequence>
<evidence type="ECO:0000313" key="3">
    <source>
        <dbReference type="Proteomes" id="UP001362999"/>
    </source>
</evidence>
<reference evidence="2 3" key="1">
    <citation type="journal article" date="2024" name="J Genomics">
        <title>Draft genome sequencing and assembly of Favolaschia claudopus CIRM-BRFM 2984 isolated from oak limbs.</title>
        <authorList>
            <person name="Navarro D."/>
            <person name="Drula E."/>
            <person name="Chaduli D."/>
            <person name="Cazenave R."/>
            <person name="Ahrendt S."/>
            <person name="Wang J."/>
            <person name="Lipzen A."/>
            <person name="Daum C."/>
            <person name="Barry K."/>
            <person name="Grigoriev I.V."/>
            <person name="Favel A."/>
            <person name="Rosso M.N."/>
            <person name="Martin F."/>
        </authorList>
    </citation>
    <scope>NUCLEOTIDE SEQUENCE [LARGE SCALE GENOMIC DNA]</scope>
    <source>
        <strain evidence="2 3">CIRM-BRFM 2984</strain>
    </source>
</reference>
<organism evidence="2 3">
    <name type="scientific">Favolaschia claudopus</name>
    <dbReference type="NCBI Taxonomy" id="2862362"/>
    <lineage>
        <taxon>Eukaryota</taxon>
        <taxon>Fungi</taxon>
        <taxon>Dikarya</taxon>
        <taxon>Basidiomycota</taxon>
        <taxon>Agaricomycotina</taxon>
        <taxon>Agaricomycetes</taxon>
        <taxon>Agaricomycetidae</taxon>
        <taxon>Agaricales</taxon>
        <taxon>Marasmiineae</taxon>
        <taxon>Mycenaceae</taxon>
        <taxon>Favolaschia</taxon>
    </lineage>
</organism>
<dbReference type="AlphaFoldDB" id="A0AAW0CZB5"/>
<accession>A0AAW0CZB5</accession>
<keyword evidence="3" id="KW-1185">Reference proteome</keyword>
<name>A0AAW0CZB5_9AGAR</name>
<feature type="chain" id="PRO_5043709990" evidence="1">
    <location>
        <begin position="28"/>
        <end position="176"/>
    </location>
</feature>
<evidence type="ECO:0000256" key="1">
    <source>
        <dbReference type="SAM" id="SignalP"/>
    </source>
</evidence>
<comment type="caution">
    <text evidence="2">The sequence shown here is derived from an EMBL/GenBank/DDBJ whole genome shotgun (WGS) entry which is preliminary data.</text>
</comment>